<dbReference type="EMBL" id="UINC01078222">
    <property type="protein sequence ID" value="SVC19097.1"/>
    <property type="molecule type" value="Genomic_DNA"/>
</dbReference>
<dbReference type="AlphaFoldDB" id="A0A382K7S5"/>
<accession>A0A382K7S5</accession>
<reference evidence="1" key="1">
    <citation type="submission" date="2018-05" db="EMBL/GenBank/DDBJ databases">
        <authorList>
            <person name="Lanie J.A."/>
            <person name="Ng W.-L."/>
            <person name="Kazmierczak K.M."/>
            <person name="Andrzejewski T.M."/>
            <person name="Davidsen T.M."/>
            <person name="Wayne K.J."/>
            <person name="Tettelin H."/>
            <person name="Glass J.I."/>
            <person name="Rusch D."/>
            <person name="Podicherti R."/>
            <person name="Tsui H.-C.T."/>
            <person name="Winkler M.E."/>
        </authorList>
    </citation>
    <scope>NUCLEOTIDE SEQUENCE</scope>
</reference>
<organism evidence="1">
    <name type="scientific">marine metagenome</name>
    <dbReference type="NCBI Taxonomy" id="408172"/>
    <lineage>
        <taxon>unclassified sequences</taxon>
        <taxon>metagenomes</taxon>
        <taxon>ecological metagenomes</taxon>
    </lineage>
</organism>
<gene>
    <name evidence="1" type="ORF">METZ01_LOCUS271951</name>
</gene>
<protein>
    <submittedName>
        <fullName evidence="1">Uncharacterized protein</fullName>
    </submittedName>
</protein>
<name>A0A382K7S5_9ZZZZ</name>
<proteinExistence type="predicted"/>
<sequence>MSLDEIDWDTVDEIEWGVDDEIDWKDVDIEEEILVELRNDPQPSFFVRKFAVVWWRRGFYKAGKVDGTVRVTPTRFLFLDDKGKLRLSIDNDMIASFDLHLHEAKFSIYYNEIITKNKYTYQITTGIDKEQSIQNHADLKGAIFGKTEKRESDGMELKWS</sequence>
<evidence type="ECO:0000313" key="1">
    <source>
        <dbReference type="EMBL" id="SVC19097.1"/>
    </source>
</evidence>